<dbReference type="GO" id="GO:0006631">
    <property type="term" value="P:fatty acid metabolic process"/>
    <property type="evidence" value="ECO:0007669"/>
    <property type="project" value="TreeGrafter"/>
</dbReference>
<dbReference type="InterPro" id="IPR025110">
    <property type="entry name" value="AMP-bd_C"/>
</dbReference>
<dbReference type="PROSITE" id="PS00455">
    <property type="entry name" value="AMP_BINDING"/>
    <property type="match status" value="1"/>
</dbReference>
<keyword evidence="4 5" id="KW-0067">ATP-binding</keyword>
<dbReference type="RefSeq" id="WP_159426926.1">
    <property type="nucleotide sequence ID" value="NZ_FMBL01000003.1"/>
</dbReference>
<dbReference type="InterPro" id="IPR020845">
    <property type="entry name" value="AMP-binding_CS"/>
</dbReference>
<reference evidence="9" key="1">
    <citation type="submission" date="2016-08" db="EMBL/GenBank/DDBJ databases">
        <authorList>
            <person name="Varghese N."/>
            <person name="Submissions Spin"/>
        </authorList>
    </citation>
    <scope>NUCLEOTIDE SEQUENCE [LARGE SCALE GENOMIC DNA]</scope>
    <source>
        <strain evidence="9">R-52791</strain>
    </source>
</reference>
<comment type="pathway">
    <text evidence="5">Quinol/quinone metabolism; 1,4-dihydroxy-2-naphthoate biosynthesis; 1,4-dihydroxy-2-naphthoate from chorismate: step 5/7.</text>
</comment>
<comment type="catalytic activity">
    <reaction evidence="5">
        <text>2-succinylbenzoate + ATP + CoA = 2-succinylbenzoyl-CoA + AMP + diphosphate</text>
        <dbReference type="Rhea" id="RHEA:17009"/>
        <dbReference type="ChEBI" id="CHEBI:18325"/>
        <dbReference type="ChEBI" id="CHEBI:30616"/>
        <dbReference type="ChEBI" id="CHEBI:33019"/>
        <dbReference type="ChEBI" id="CHEBI:57287"/>
        <dbReference type="ChEBI" id="CHEBI:57364"/>
        <dbReference type="ChEBI" id="CHEBI:456215"/>
        <dbReference type="EC" id="6.2.1.26"/>
    </reaction>
</comment>
<name>A0A1C4H671_9BIFI</name>
<evidence type="ECO:0000259" key="6">
    <source>
        <dbReference type="Pfam" id="PF00501"/>
    </source>
</evidence>
<evidence type="ECO:0000313" key="8">
    <source>
        <dbReference type="EMBL" id="SCC80446.1"/>
    </source>
</evidence>
<dbReference type="GO" id="GO:0008756">
    <property type="term" value="F:o-succinylbenzoate-CoA ligase activity"/>
    <property type="evidence" value="ECO:0007669"/>
    <property type="project" value="UniProtKB-UniRule"/>
</dbReference>
<dbReference type="HAMAP" id="MF_00731">
    <property type="entry name" value="MenE"/>
    <property type="match status" value="1"/>
</dbReference>
<gene>
    <name evidence="5" type="primary">menE</name>
    <name evidence="8" type="ORF">GA0061077_1203</name>
</gene>
<dbReference type="UniPathway" id="UPA01057">
    <property type="reaction ID" value="UER00166"/>
</dbReference>
<evidence type="ECO:0000256" key="2">
    <source>
        <dbReference type="ARBA" id="ARBA00022598"/>
    </source>
</evidence>
<protein>
    <recommendedName>
        <fullName evidence="5">2-succinylbenzoate--CoA ligase</fullName>
        <ecNumber evidence="5">6.2.1.26</ecNumber>
    </recommendedName>
    <alternativeName>
        <fullName evidence="5">o-succinylbenzoyl-CoA synthetase</fullName>
        <shortName evidence="5">OSB-CoA synthetase</shortName>
    </alternativeName>
</protein>
<dbReference type="InterPro" id="IPR042099">
    <property type="entry name" value="ANL_N_sf"/>
</dbReference>
<feature type="domain" description="AMP-binding enzyme C-terminal" evidence="7">
    <location>
        <begin position="429"/>
        <end position="503"/>
    </location>
</feature>
<keyword evidence="9" id="KW-1185">Reference proteome</keyword>
<comment type="pathway">
    <text evidence="5">Quinol/quinone metabolism; menaquinone biosynthesis.</text>
</comment>
<dbReference type="AlphaFoldDB" id="A0A1C4H671"/>
<keyword evidence="1 5" id="KW-0474">Menaquinone biosynthesis</keyword>
<keyword evidence="2 5" id="KW-0436">Ligase</keyword>
<dbReference type="EMBL" id="FMBL01000003">
    <property type="protein sequence ID" value="SCC80446.1"/>
    <property type="molecule type" value="Genomic_DNA"/>
</dbReference>
<evidence type="ECO:0000256" key="3">
    <source>
        <dbReference type="ARBA" id="ARBA00022741"/>
    </source>
</evidence>
<proteinExistence type="inferred from homology"/>
<dbReference type="SUPFAM" id="SSF56801">
    <property type="entry name" value="Acetyl-CoA synthetase-like"/>
    <property type="match status" value="1"/>
</dbReference>
<sequence length="510" mass="56057">MDNWVLKRAKLTPERTAVYDGRTRYTFAEVFERTQELGSALERLGVFRTQNVAMLADNTIRGYLLSVTLLLYGKTVVWLNKRLTDGELQGQMCDARVECCLKDDSLSERLSVASQADTEVRVIGFDEIFAEAGMDECGLAVVGDGSSEGGPGSDSEAKVRCGVPVATIPREFDEEQTVSIMFTSGSTGAAKGVRQTIRNHFVSATGVALNLGSDPSDEWLCAVPIFHISGYSIILRGLIFGVTVRLMDHFDASEMERILTDEPVTWVSVVPTMLKQLVSEHERGVASNTGYSSSFKGFILGGEKSDASLLQRCAKLGMVVVRTYGMTETCSQIVGTAIADGPRKPFCSGKPYFTTSLKFDESTGEILVKTGALTPGYVNSSGAFESKKTADGWYRTGDVGHFDDDGYLYVDGRLDNMLISGGEHVFPEEIERVYDDCPYVDEIAVTAESDETWGEVPVAYVVAGDDESLTDRLREFGRARLPHHKVPRRFYRVESLPRTSTGKIRRFLLG</sequence>
<evidence type="ECO:0000256" key="5">
    <source>
        <dbReference type="HAMAP-Rule" id="MF_00731"/>
    </source>
</evidence>
<dbReference type="EC" id="6.2.1.26" evidence="5"/>
<dbReference type="Gene3D" id="3.30.300.30">
    <property type="match status" value="1"/>
</dbReference>
<dbReference type="PANTHER" id="PTHR43201">
    <property type="entry name" value="ACYL-COA SYNTHETASE"/>
    <property type="match status" value="1"/>
</dbReference>
<dbReference type="InterPro" id="IPR045851">
    <property type="entry name" value="AMP-bd_C_sf"/>
</dbReference>
<dbReference type="OrthoDB" id="3172305at2"/>
<dbReference type="Pfam" id="PF13193">
    <property type="entry name" value="AMP-binding_C"/>
    <property type="match status" value="1"/>
</dbReference>
<dbReference type="Proteomes" id="UP000242610">
    <property type="component" value="Unassembled WGS sequence"/>
</dbReference>
<dbReference type="GO" id="GO:0009234">
    <property type="term" value="P:menaquinone biosynthetic process"/>
    <property type="evidence" value="ECO:0007669"/>
    <property type="project" value="UniProtKB-UniRule"/>
</dbReference>
<evidence type="ECO:0000256" key="1">
    <source>
        <dbReference type="ARBA" id="ARBA00022428"/>
    </source>
</evidence>
<dbReference type="GO" id="GO:0005524">
    <property type="term" value="F:ATP binding"/>
    <property type="evidence" value="ECO:0007669"/>
    <property type="project" value="UniProtKB-KW"/>
</dbReference>
<dbReference type="PANTHER" id="PTHR43201:SF5">
    <property type="entry name" value="MEDIUM-CHAIN ACYL-COA LIGASE ACSF2, MITOCHONDRIAL"/>
    <property type="match status" value="1"/>
</dbReference>
<dbReference type="GO" id="GO:0031956">
    <property type="term" value="F:medium-chain fatty acid-CoA ligase activity"/>
    <property type="evidence" value="ECO:0007669"/>
    <property type="project" value="TreeGrafter"/>
</dbReference>
<evidence type="ECO:0000313" key="9">
    <source>
        <dbReference type="Proteomes" id="UP000242610"/>
    </source>
</evidence>
<dbReference type="Pfam" id="PF00501">
    <property type="entry name" value="AMP-binding"/>
    <property type="match status" value="1"/>
</dbReference>
<dbReference type="UniPathway" id="UPA00079"/>
<dbReference type="InterPro" id="IPR000873">
    <property type="entry name" value="AMP-dep_synth/lig_dom"/>
</dbReference>
<dbReference type="STRING" id="1505727.GA0061077_1203"/>
<keyword evidence="3 5" id="KW-0547">Nucleotide-binding</keyword>
<dbReference type="NCBIfam" id="TIGR01923">
    <property type="entry name" value="menE"/>
    <property type="match status" value="1"/>
</dbReference>
<comment type="similarity">
    <text evidence="5">Belongs to the ATP-dependent AMP-binding enzyme family. MenE subfamily.</text>
</comment>
<dbReference type="Gene3D" id="3.40.50.12780">
    <property type="entry name" value="N-terminal domain of ligase-like"/>
    <property type="match status" value="1"/>
</dbReference>
<evidence type="ECO:0000259" key="7">
    <source>
        <dbReference type="Pfam" id="PF13193"/>
    </source>
</evidence>
<evidence type="ECO:0000256" key="4">
    <source>
        <dbReference type="ARBA" id="ARBA00022840"/>
    </source>
</evidence>
<accession>A0A1C4H671</accession>
<dbReference type="InterPro" id="IPR010192">
    <property type="entry name" value="MenE"/>
</dbReference>
<organism evidence="8 9">
    <name type="scientific">Bifidobacterium commune</name>
    <dbReference type="NCBI Taxonomy" id="1505727"/>
    <lineage>
        <taxon>Bacteria</taxon>
        <taxon>Bacillati</taxon>
        <taxon>Actinomycetota</taxon>
        <taxon>Actinomycetes</taxon>
        <taxon>Bifidobacteriales</taxon>
        <taxon>Bifidobacteriaceae</taxon>
        <taxon>Bifidobacterium</taxon>
    </lineage>
</organism>
<feature type="domain" description="AMP-dependent synthetase/ligase" evidence="6">
    <location>
        <begin position="7"/>
        <end position="377"/>
    </location>
</feature>
<comment type="function">
    <text evidence="5">Converts 2-succinylbenzoate (OSB) to 2-succinylbenzoyl-CoA (OSB-CoA).</text>
</comment>